<feature type="region of interest" description="Disordered" evidence="1">
    <location>
        <begin position="66"/>
        <end position="88"/>
    </location>
</feature>
<reference evidence="2" key="1">
    <citation type="journal article" date="2014" name="Front. Microbiol.">
        <title>High frequency of phylogenetically diverse reductive dehalogenase-homologous genes in deep subseafloor sedimentary metagenomes.</title>
        <authorList>
            <person name="Kawai M."/>
            <person name="Futagami T."/>
            <person name="Toyoda A."/>
            <person name="Takaki Y."/>
            <person name="Nishi S."/>
            <person name="Hori S."/>
            <person name="Arai W."/>
            <person name="Tsubouchi T."/>
            <person name="Morono Y."/>
            <person name="Uchiyama I."/>
            <person name="Ito T."/>
            <person name="Fujiyama A."/>
            <person name="Inagaki F."/>
            <person name="Takami H."/>
        </authorList>
    </citation>
    <scope>NUCLEOTIDE SEQUENCE</scope>
    <source>
        <strain evidence="2">Expedition CK06-06</strain>
    </source>
</reference>
<accession>X0V1D2</accession>
<evidence type="ECO:0000256" key="1">
    <source>
        <dbReference type="SAM" id="MobiDB-lite"/>
    </source>
</evidence>
<gene>
    <name evidence="2" type="ORF">S01H1_40474</name>
</gene>
<evidence type="ECO:0000313" key="2">
    <source>
        <dbReference type="EMBL" id="GAG06333.1"/>
    </source>
</evidence>
<feature type="non-terminal residue" evidence="2">
    <location>
        <position position="1"/>
    </location>
</feature>
<protein>
    <submittedName>
        <fullName evidence="2">Uncharacterized protein</fullName>
    </submittedName>
</protein>
<proteinExistence type="predicted"/>
<dbReference type="EMBL" id="BARS01025630">
    <property type="protein sequence ID" value="GAG06333.1"/>
    <property type="molecule type" value="Genomic_DNA"/>
</dbReference>
<dbReference type="AlphaFoldDB" id="X0V1D2"/>
<organism evidence="2">
    <name type="scientific">marine sediment metagenome</name>
    <dbReference type="NCBI Taxonomy" id="412755"/>
    <lineage>
        <taxon>unclassified sequences</taxon>
        <taxon>metagenomes</taxon>
        <taxon>ecological metagenomes</taxon>
    </lineage>
</organism>
<name>X0V1D2_9ZZZZ</name>
<comment type="caution">
    <text evidence="2">The sequence shown here is derived from an EMBL/GenBank/DDBJ whole genome shotgun (WGS) entry which is preliminary data.</text>
</comment>
<sequence length="88" mass="10459">HDAQFYFDGMEEHDQPLQLQRYLYESDLNEIEAPSTKAWIDTDPTTVESLHDDTFFEFERSRNTDRNHNVMNGSPCIFDEDDEKIKTK</sequence>